<gene>
    <name evidence="1" type="ORF">C6Y56_21505</name>
</gene>
<dbReference type="EMBL" id="CP027561">
    <property type="protein sequence ID" value="QJP97021.1"/>
    <property type="molecule type" value="Genomic_DNA"/>
</dbReference>
<organism evidence="1 2">
    <name type="scientific">Pseudomonas fluorescens</name>
    <dbReference type="NCBI Taxonomy" id="294"/>
    <lineage>
        <taxon>Bacteria</taxon>
        <taxon>Pseudomonadati</taxon>
        <taxon>Pseudomonadota</taxon>
        <taxon>Gammaproteobacteria</taxon>
        <taxon>Pseudomonadales</taxon>
        <taxon>Pseudomonadaceae</taxon>
        <taxon>Pseudomonas</taxon>
    </lineage>
</organism>
<dbReference type="RefSeq" id="WP_169431513.1">
    <property type="nucleotide sequence ID" value="NZ_CP027561.1"/>
</dbReference>
<accession>A0A7Z3C904</accession>
<evidence type="ECO:0000313" key="1">
    <source>
        <dbReference type="EMBL" id="QJP97021.1"/>
    </source>
</evidence>
<dbReference type="AlphaFoldDB" id="A0A7Z3C904"/>
<sequence length="236" mass="27352">MSSFANHWIERYDDGLMPVEAIWHIERENNEEWDDMKTTYTFALEGHSRFISEVTTIRENLLEPLLEGEEWEYSSKSFQTIPSLRLDLRPKAFGGLEVAGTVILFLGTCFAKKIFDEFYDRLLKRPVGVMVDTIIKNVKLPDHAYLEYRDIVYFEDIDTSVVIRLLLKTTEGIDIDSLLLEGHKAAHQYLEAHGKKAQIHCHKIVDGKLDTHPAFFTSLDHIKASDKEHLKAQRIF</sequence>
<proteinExistence type="predicted"/>
<reference evidence="1 2" key="1">
    <citation type="submission" date="2018-03" db="EMBL/GenBank/DDBJ databases">
        <title>Complete genome sequence of Pseudomonas fluorescens sp. G7.</title>
        <authorList>
            <person name="Gao C.-H."/>
            <person name="Li Z."/>
            <person name="Cai P."/>
        </authorList>
    </citation>
    <scope>NUCLEOTIDE SEQUENCE [LARGE SCALE GENOMIC DNA]</scope>
    <source>
        <strain evidence="1 2">G7</strain>
    </source>
</reference>
<dbReference type="Proteomes" id="UP000501669">
    <property type="component" value="Chromosome"/>
</dbReference>
<name>A0A7Z3C904_PSEFL</name>
<protein>
    <submittedName>
        <fullName evidence="1">Uncharacterized protein</fullName>
    </submittedName>
</protein>
<evidence type="ECO:0000313" key="2">
    <source>
        <dbReference type="Proteomes" id="UP000501669"/>
    </source>
</evidence>